<dbReference type="PANTHER" id="PTHR43747">
    <property type="entry name" value="FAD-BINDING PROTEIN"/>
    <property type="match status" value="1"/>
</dbReference>
<dbReference type="InterPro" id="IPR050816">
    <property type="entry name" value="Flavin-dep_Halogenase_NPB"/>
</dbReference>
<feature type="binding site" evidence="2">
    <location>
        <position position="82"/>
    </location>
    <ligand>
        <name>7-chloro-L-tryptophan</name>
        <dbReference type="ChEBI" id="CHEBI:58713"/>
    </ligand>
</feature>
<evidence type="ECO:0000256" key="1">
    <source>
        <dbReference type="PIRSR" id="PIRSR011396-1"/>
    </source>
</evidence>
<evidence type="ECO:0000313" key="4">
    <source>
        <dbReference type="Proteomes" id="UP000470213"/>
    </source>
</evidence>
<feature type="binding site" evidence="2">
    <location>
        <position position="335"/>
    </location>
    <ligand>
        <name>FAD</name>
        <dbReference type="ChEBI" id="CHEBI:57692"/>
    </ligand>
</feature>
<dbReference type="Proteomes" id="UP000470213">
    <property type="component" value="Unassembled WGS sequence"/>
</dbReference>
<dbReference type="InterPro" id="IPR033856">
    <property type="entry name" value="Trp_halogen"/>
</dbReference>
<protein>
    <submittedName>
        <fullName evidence="3">Tryptophan halogenase</fullName>
    </submittedName>
</protein>
<comment type="caution">
    <text evidence="3">The sequence shown here is derived from an EMBL/GenBank/DDBJ whole genome shotgun (WGS) entry which is preliminary data.</text>
</comment>
<reference evidence="3 4" key="1">
    <citation type="submission" date="2020-01" db="EMBL/GenBank/DDBJ databases">
        <authorList>
            <person name="Chen J."/>
            <person name="Zhu S."/>
            <person name="Yang J."/>
        </authorList>
    </citation>
    <scope>NUCLEOTIDE SEQUENCE [LARGE SCALE GENOMIC DNA]</scope>
    <source>
        <strain evidence="3 4">345S023</strain>
    </source>
</reference>
<dbReference type="RefSeq" id="WP_163087738.1">
    <property type="nucleotide sequence ID" value="NZ_JAAAWN010000027.1"/>
</dbReference>
<dbReference type="PANTHER" id="PTHR43747:SF4">
    <property type="entry name" value="FLAVIN-DEPENDENT TRYPTOPHAN HALOGENASE"/>
    <property type="match status" value="1"/>
</dbReference>
<dbReference type="Pfam" id="PF04820">
    <property type="entry name" value="Trp_halogenase"/>
    <property type="match status" value="1"/>
</dbReference>
<keyword evidence="2" id="KW-0547">Nucleotide-binding</keyword>
<accession>A0A7X5RM82</accession>
<organism evidence="3 4">
    <name type="scientific">Alteromonas profundi</name>
    <dbReference type="NCBI Taxonomy" id="2696062"/>
    <lineage>
        <taxon>Bacteria</taxon>
        <taxon>Pseudomonadati</taxon>
        <taxon>Pseudomonadota</taxon>
        <taxon>Gammaproteobacteria</taxon>
        <taxon>Alteromonadales</taxon>
        <taxon>Alteromonadaceae</taxon>
        <taxon>Alteromonas/Salinimonas group</taxon>
        <taxon>Alteromonas</taxon>
    </lineage>
</organism>
<dbReference type="EMBL" id="JAAAWN010000027">
    <property type="protein sequence ID" value="NDV92702.1"/>
    <property type="molecule type" value="Genomic_DNA"/>
</dbReference>
<dbReference type="PIRSF" id="PIRSF011396">
    <property type="entry name" value="Trp_halogenase"/>
    <property type="match status" value="1"/>
</dbReference>
<proteinExistence type="predicted"/>
<evidence type="ECO:0000256" key="2">
    <source>
        <dbReference type="PIRSR" id="PIRSR011396-2"/>
    </source>
</evidence>
<dbReference type="InterPro" id="IPR036188">
    <property type="entry name" value="FAD/NAD-bd_sf"/>
</dbReference>
<keyword evidence="2" id="KW-0285">Flavoprotein</keyword>
<feature type="binding site" evidence="2">
    <location>
        <begin position="17"/>
        <end position="20"/>
    </location>
    <ligand>
        <name>FAD</name>
        <dbReference type="ChEBI" id="CHEBI:57692"/>
    </ligand>
</feature>
<dbReference type="Gene3D" id="3.50.50.60">
    <property type="entry name" value="FAD/NAD(P)-binding domain"/>
    <property type="match status" value="1"/>
</dbReference>
<dbReference type="InterPro" id="IPR006905">
    <property type="entry name" value="Flavin_halogenase"/>
</dbReference>
<dbReference type="AlphaFoldDB" id="A0A7X5RM82"/>
<feature type="binding site" evidence="2">
    <location>
        <position position="344"/>
    </location>
    <ligand>
        <name>L-tryptophan</name>
        <dbReference type="ChEBI" id="CHEBI:57912"/>
    </ligand>
</feature>
<sequence>MHNPQQNPVKHVVIAGGGTAGWLTAALLKKVLNQAVKITLVESEAIGTVGVGEATIPPIRLVNQVLGIDEAQFIRDTKATVKLAIRFENWKTQGEHYYHTFGNAGKTMAFCHFHHYWMKAKTLGHEADLWQYDLNYHAAEAGKFAQINAKDPAFSIPFAYHFDASLYAKFLRKLSEQMGVVRCEGKIQHVQRCYDSGYIETLHLDSGQKISGDLFIDCTGFRGLLINQTLGAGYDDWSHLLPCDSALAVPSERHTSTAAYTRSIAHEAGWQWRIPLQHRNGNGHVYCSRYISDTQAQDTLMANLDTKPLGDPKLIKFTTGRRRQQWYKNVVAIGLSSGFLEPLESTSIHLIQSAIVRLLQLFPHQGITPHLVNEYNSQSTLEFEQIRDFLVLHYVVNERNDSAFWRDMRSISLPDSLQHKIALFKENGTLVREQNDLFLESSWLQVLYGQGIVPNDYHGLVDSLSQQDLNNMLTKMLALKKEALHKLPSHDDYIARMIEYANKKFPA</sequence>
<dbReference type="SUPFAM" id="SSF51905">
    <property type="entry name" value="FAD/NAD(P)-binding domain"/>
    <property type="match status" value="1"/>
</dbReference>
<keyword evidence="2" id="KW-0274">FAD</keyword>
<feature type="active site" evidence="1">
    <location>
        <position position="82"/>
    </location>
</feature>
<evidence type="ECO:0000313" key="3">
    <source>
        <dbReference type="EMBL" id="NDV92702.1"/>
    </source>
</evidence>
<keyword evidence="4" id="KW-1185">Reference proteome</keyword>
<dbReference type="GO" id="GO:0000166">
    <property type="term" value="F:nucleotide binding"/>
    <property type="evidence" value="ECO:0007669"/>
    <property type="project" value="UniProtKB-KW"/>
</dbReference>
<gene>
    <name evidence="3" type="ORF">GTH32_16125</name>
</gene>
<feature type="binding site" evidence="2">
    <location>
        <position position="348"/>
    </location>
    <ligand>
        <name>FAD</name>
        <dbReference type="ChEBI" id="CHEBI:57692"/>
    </ligand>
</feature>
<name>A0A7X5RM82_9ALTE</name>
<dbReference type="GO" id="GO:0004497">
    <property type="term" value="F:monooxygenase activity"/>
    <property type="evidence" value="ECO:0007669"/>
    <property type="project" value="InterPro"/>
</dbReference>